<dbReference type="InParanoid" id="A0A1H9A9V4"/>
<feature type="chain" id="PRO_5011738009" evidence="1">
    <location>
        <begin position="24"/>
        <end position="172"/>
    </location>
</feature>
<feature type="signal peptide" evidence="1">
    <location>
        <begin position="1"/>
        <end position="23"/>
    </location>
</feature>
<dbReference type="Proteomes" id="UP000199021">
    <property type="component" value="Unassembled WGS sequence"/>
</dbReference>
<dbReference type="AlphaFoldDB" id="A0A1H9A9V4"/>
<gene>
    <name evidence="2" type="ORF">SAMN05444359_10221</name>
</gene>
<proteinExistence type="predicted"/>
<accession>A0A1H9A9V4</accession>
<sequence>MIHEILILLVACCLLTTLMKGQADPVNHDPSQYDLSSYQNQCNNTNPELTNDGWSVTAYFDDPDGDCISTRWVNIYQSPSGTFNIYDQNIWFHLQSTTEYDFGAPHWQCCAPSGPTGPVIGSNGGSYGGWTGSGEGFNSTITNAQCGCDYSISYDSDGDATITVNCNCIDEN</sequence>
<dbReference type="EMBL" id="FOFB01000002">
    <property type="protein sequence ID" value="SEP73546.1"/>
    <property type="molecule type" value="Genomic_DNA"/>
</dbReference>
<keyword evidence="1" id="KW-0732">Signal</keyword>
<evidence type="ECO:0000256" key="1">
    <source>
        <dbReference type="SAM" id="SignalP"/>
    </source>
</evidence>
<reference evidence="3" key="1">
    <citation type="submission" date="2016-10" db="EMBL/GenBank/DDBJ databases">
        <authorList>
            <person name="Varghese N."/>
            <person name="Submissions S."/>
        </authorList>
    </citation>
    <scope>NUCLEOTIDE SEQUENCE [LARGE SCALE GENOMIC DNA]</scope>
    <source>
        <strain evidence="3">DSM 24740</strain>
    </source>
</reference>
<protein>
    <submittedName>
        <fullName evidence="2">Uncharacterized protein</fullName>
    </submittedName>
</protein>
<name>A0A1H9A9V4_9BACT</name>
<keyword evidence="3" id="KW-1185">Reference proteome</keyword>
<evidence type="ECO:0000313" key="2">
    <source>
        <dbReference type="EMBL" id="SEP73546.1"/>
    </source>
</evidence>
<organism evidence="2 3">
    <name type="scientific">Neolewinella agarilytica</name>
    <dbReference type="NCBI Taxonomy" id="478744"/>
    <lineage>
        <taxon>Bacteria</taxon>
        <taxon>Pseudomonadati</taxon>
        <taxon>Bacteroidota</taxon>
        <taxon>Saprospiria</taxon>
        <taxon>Saprospirales</taxon>
        <taxon>Lewinellaceae</taxon>
        <taxon>Neolewinella</taxon>
    </lineage>
</organism>
<evidence type="ECO:0000313" key="3">
    <source>
        <dbReference type="Proteomes" id="UP000199021"/>
    </source>
</evidence>